<dbReference type="AlphaFoldDB" id="A0A4D6MAR0"/>
<keyword evidence="3" id="KW-1185">Reference proteome</keyword>
<reference evidence="2 3" key="1">
    <citation type="submission" date="2019-04" db="EMBL/GenBank/DDBJ databases">
        <title>An improved genome assembly and genetic linkage map for asparagus bean, Vigna unguiculata ssp. sesquipedialis.</title>
        <authorList>
            <person name="Xia Q."/>
            <person name="Zhang R."/>
            <person name="Dong Y."/>
        </authorList>
    </citation>
    <scope>NUCLEOTIDE SEQUENCE [LARGE SCALE GENOMIC DNA]</scope>
    <source>
        <tissue evidence="2">Leaf</tissue>
    </source>
</reference>
<protein>
    <submittedName>
        <fullName evidence="2">Uncharacterized protein</fullName>
    </submittedName>
</protein>
<feature type="region of interest" description="Disordered" evidence="1">
    <location>
        <begin position="99"/>
        <end position="120"/>
    </location>
</feature>
<evidence type="ECO:0000313" key="2">
    <source>
        <dbReference type="EMBL" id="QCD97488.1"/>
    </source>
</evidence>
<name>A0A4D6MAR0_VIGUN</name>
<evidence type="ECO:0000313" key="3">
    <source>
        <dbReference type="Proteomes" id="UP000501690"/>
    </source>
</evidence>
<proteinExistence type="predicted"/>
<sequence>MRHHHELSLTRVMELRPDQLRHHHEISPRSSWNYALTNEAPPRNYRGNTTYKSCFTIQTGAHRLSDDNLHLRAENHNTWGTRLLQGTLTVITKNQTREEEYELTNHLREQKRGRAKLESD</sequence>
<evidence type="ECO:0000256" key="1">
    <source>
        <dbReference type="SAM" id="MobiDB-lite"/>
    </source>
</evidence>
<gene>
    <name evidence="2" type="ORF">DEO72_LG6g2198</name>
</gene>
<dbReference type="Proteomes" id="UP000501690">
    <property type="component" value="Linkage Group LG6"/>
</dbReference>
<organism evidence="2 3">
    <name type="scientific">Vigna unguiculata</name>
    <name type="common">Cowpea</name>
    <dbReference type="NCBI Taxonomy" id="3917"/>
    <lineage>
        <taxon>Eukaryota</taxon>
        <taxon>Viridiplantae</taxon>
        <taxon>Streptophyta</taxon>
        <taxon>Embryophyta</taxon>
        <taxon>Tracheophyta</taxon>
        <taxon>Spermatophyta</taxon>
        <taxon>Magnoliopsida</taxon>
        <taxon>eudicotyledons</taxon>
        <taxon>Gunneridae</taxon>
        <taxon>Pentapetalae</taxon>
        <taxon>rosids</taxon>
        <taxon>fabids</taxon>
        <taxon>Fabales</taxon>
        <taxon>Fabaceae</taxon>
        <taxon>Papilionoideae</taxon>
        <taxon>50 kb inversion clade</taxon>
        <taxon>NPAAA clade</taxon>
        <taxon>indigoferoid/millettioid clade</taxon>
        <taxon>Phaseoleae</taxon>
        <taxon>Vigna</taxon>
    </lineage>
</organism>
<accession>A0A4D6MAR0</accession>
<dbReference type="EMBL" id="CP039350">
    <property type="protein sequence ID" value="QCD97488.1"/>
    <property type="molecule type" value="Genomic_DNA"/>
</dbReference>